<feature type="domain" description="EamA" evidence="10">
    <location>
        <begin position="23"/>
        <end position="157"/>
    </location>
</feature>
<feature type="transmembrane region" description="Helical" evidence="9">
    <location>
        <begin position="117"/>
        <end position="134"/>
    </location>
</feature>
<evidence type="ECO:0000313" key="11">
    <source>
        <dbReference type="EMBL" id="GGM52519.1"/>
    </source>
</evidence>
<keyword evidence="3" id="KW-0813">Transport</keyword>
<keyword evidence="6 9" id="KW-1133">Transmembrane helix</keyword>
<sequence length="324" mass="34473">MPSTTKLHPNRSTATPENRPDPKGVALGASAYLLWGLAPAYFGLLAPAGPVEILAQRLTWTFVVMLVVATVTRRWLALRRLPGRGWAMVAAASVLISVNWGTYVYSVTSGHVVEAALGYFINPLISVLLGIVVLRERLRRGQWIALAVAGMAIAVLTVDYGRVPVIALVLALSFGTYGLLKKTVPLDSAGSLTAEGLILGPLAIGAVLWWQLTGQGTFTDHGVGHALLLVAAGPVTVVPLLLFGAATRRIPLAMVGLLQYLTPTLQFVWGVLVAREPMPASRWIGFALVWVALVVFTVDAVRAARRPRHPGAPARQPTAPIAGD</sequence>
<protein>
    <submittedName>
        <fullName evidence="11">Putative RarD protein</fullName>
    </submittedName>
</protein>
<dbReference type="PANTHER" id="PTHR22911">
    <property type="entry name" value="ACYL-MALONYL CONDENSING ENZYME-RELATED"/>
    <property type="match status" value="1"/>
</dbReference>
<reference evidence="11" key="2">
    <citation type="submission" date="2020-09" db="EMBL/GenBank/DDBJ databases">
        <authorList>
            <person name="Sun Q."/>
            <person name="Zhou Y."/>
        </authorList>
    </citation>
    <scope>NUCLEOTIDE SEQUENCE</scope>
    <source>
        <strain evidence="11">CGMCC 4.5737</strain>
    </source>
</reference>
<name>A0A8J3CDR8_9PSEU</name>
<evidence type="ECO:0000259" key="10">
    <source>
        <dbReference type="Pfam" id="PF00892"/>
    </source>
</evidence>
<feature type="transmembrane region" description="Helical" evidence="9">
    <location>
        <begin position="58"/>
        <end position="76"/>
    </location>
</feature>
<organism evidence="11 12">
    <name type="scientific">Longimycelium tulufanense</name>
    <dbReference type="NCBI Taxonomy" id="907463"/>
    <lineage>
        <taxon>Bacteria</taxon>
        <taxon>Bacillati</taxon>
        <taxon>Actinomycetota</taxon>
        <taxon>Actinomycetes</taxon>
        <taxon>Pseudonocardiales</taxon>
        <taxon>Pseudonocardiaceae</taxon>
        <taxon>Longimycelium</taxon>
    </lineage>
</organism>
<dbReference type="InterPro" id="IPR000620">
    <property type="entry name" value="EamA_dom"/>
</dbReference>
<evidence type="ECO:0000313" key="12">
    <source>
        <dbReference type="Proteomes" id="UP000637578"/>
    </source>
</evidence>
<comment type="subcellular location">
    <subcellularLocation>
        <location evidence="1">Cell membrane</location>
        <topology evidence="1">Multi-pass membrane protein</topology>
    </subcellularLocation>
</comment>
<dbReference type="EMBL" id="BMMK01000009">
    <property type="protein sequence ID" value="GGM52519.1"/>
    <property type="molecule type" value="Genomic_DNA"/>
</dbReference>
<keyword evidence="4" id="KW-1003">Cell membrane</keyword>
<feature type="transmembrane region" description="Helical" evidence="9">
    <location>
        <begin position="25"/>
        <end position="46"/>
    </location>
</feature>
<feature type="transmembrane region" description="Helical" evidence="9">
    <location>
        <begin position="192"/>
        <end position="212"/>
    </location>
</feature>
<keyword evidence="7 9" id="KW-0472">Membrane</keyword>
<evidence type="ECO:0000256" key="9">
    <source>
        <dbReference type="SAM" id="Phobius"/>
    </source>
</evidence>
<dbReference type="NCBIfam" id="TIGR00688">
    <property type="entry name" value="rarD"/>
    <property type="match status" value="1"/>
</dbReference>
<dbReference type="SUPFAM" id="SSF103481">
    <property type="entry name" value="Multidrug resistance efflux transporter EmrE"/>
    <property type="match status" value="2"/>
</dbReference>
<dbReference type="GO" id="GO:0005886">
    <property type="term" value="C:plasma membrane"/>
    <property type="evidence" value="ECO:0007669"/>
    <property type="project" value="UniProtKB-SubCell"/>
</dbReference>
<feature type="compositionally biased region" description="Polar residues" evidence="8">
    <location>
        <begin position="1"/>
        <end position="16"/>
    </location>
</feature>
<feature type="transmembrane region" description="Helical" evidence="9">
    <location>
        <begin position="280"/>
        <end position="301"/>
    </location>
</feature>
<feature type="transmembrane region" description="Helical" evidence="9">
    <location>
        <begin position="252"/>
        <end position="274"/>
    </location>
</feature>
<reference evidence="11" key="1">
    <citation type="journal article" date="2014" name="Int. J. Syst. Evol. Microbiol.">
        <title>Complete genome sequence of Corynebacterium casei LMG S-19264T (=DSM 44701T), isolated from a smear-ripened cheese.</title>
        <authorList>
            <consortium name="US DOE Joint Genome Institute (JGI-PGF)"/>
            <person name="Walter F."/>
            <person name="Albersmeier A."/>
            <person name="Kalinowski J."/>
            <person name="Ruckert C."/>
        </authorList>
    </citation>
    <scope>NUCLEOTIDE SEQUENCE</scope>
    <source>
        <strain evidence="11">CGMCC 4.5737</strain>
    </source>
</reference>
<dbReference type="RefSeq" id="WP_189057019.1">
    <property type="nucleotide sequence ID" value="NZ_BMMK01000009.1"/>
</dbReference>
<comment type="caution">
    <text evidence="11">The sequence shown here is derived from an EMBL/GenBank/DDBJ whole genome shotgun (WGS) entry which is preliminary data.</text>
</comment>
<evidence type="ECO:0000256" key="4">
    <source>
        <dbReference type="ARBA" id="ARBA00022475"/>
    </source>
</evidence>
<keyword evidence="5 9" id="KW-0812">Transmembrane</keyword>
<evidence type="ECO:0000256" key="6">
    <source>
        <dbReference type="ARBA" id="ARBA00022989"/>
    </source>
</evidence>
<evidence type="ECO:0000256" key="2">
    <source>
        <dbReference type="ARBA" id="ARBA00007362"/>
    </source>
</evidence>
<feature type="transmembrane region" description="Helical" evidence="9">
    <location>
        <begin position="164"/>
        <end position="180"/>
    </location>
</feature>
<dbReference type="AlphaFoldDB" id="A0A8J3CDR8"/>
<feature type="transmembrane region" description="Helical" evidence="9">
    <location>
        <begin position="141"/>
        <end position="158"/>
    </location>
</feature>
<evidence type="ECO:0000256" key="5">
    <source>
        <dbReference type="ARBA" id="ARBA00022692"/>
    </source>
</evidence>
<evidence type="ECO:0000256" key="7">
    <source>
        <dbReference type="ARBA" id="ARBA00023136"/>
    </source>
</evidence>
<evidence type="ECO:0000256" key="8">
    <source>
        <dbReference type="SAM" id="MobiDB-lite"/>
    </source>
</evidence>
<accession>A0A8J3CDR8</accession>
<feature type="transmembrane region" description="Helical" evidence="9">
    <location>
        <begin position="85"/>
        <end position="105"/>
    </location>
</feature>
<feature type="region of interest" description="Disordered" evidence="8">
    <location>
        <begin position="1"/>
        <end position="22"/>
    </location>
</feature>
<dbReference type="InterPro" id="IPR004626">
    <property type="entry name" value="RarD"/>
</dbReference>
<gene>
    <name evidence="11" type="ORF">GCM10012275_24360</name>
</gene>
<keyword evidence="12" id="KW-1185">Reference proteome</keyword>
<evidence type="ECO:0000256" key="1">
    <source>
        <dbReference type="ARBA" id="ARBA00004651"/>
    </source>
</evidence>
<dbReference type="Proteomes" id="UP000637578">
    <property type="component" value="Unassembled WGS sequence"/>
</dbReference>
<comment type="similarity">
    <text evidence="2">Belongs to the EamA transporter family.</text>
</comment>
<evidence type="ECO:0000256" key="3">
    <source>
        <dbReference type="ARBA" id="ARBA00022448"/>
    </source>
</evidence>
<dbReference type="PANTHER" id="PTHR22911:SF137">
    <property type="entry name" value="SOLUTE CARRIER FAMILY 35 MEMBER G2-RELATED"/>
    <property type="match status" value="1"/>
</dbReference>
<feature type="transmembrane region" description="Helical" evidence="9">
    <location>
        <begin position="224"/>
        <end position="245"/>
    </location>
</feature>
<dbReference type="InterPro" id="IPR037185">
    <property type="entry name" value="EmrE-like"/>
</dbReference>
<dbReference type="Pfam" id="PF00892">
    <property type="entry name" value="EamA"/>
    <property type="match status" value="1"/>
</dbReference>
<proteinExistence type="inferred from homology"/>